<dbReference type="InterPro" id="IPR012334">
    <property type="entry name" value="Pectin_lyas_fold"/>
</dbReference>
<gene>
    <name evidence="4" type="ordered locus">AM1_6239</name>
</gene>
<dbReference type="Proteomes" id="UP000000268">
    <property type="component" value="Chromosome"/>
</dbReference>
<feature type="transmembrane region" description="Helical" evidence="2">
    <location>
        <begin position="12"/>
        <end position="32"/>
    </location>
</feature>
<evidence type="ECO:0000259" key="3">
    <source>
        <dbReference type="Pfam" id="PF11924"/>
    </source>
</evidence>
<dbReference type="InterPro" id="IPR006626">
    <property type="entry name" value="PbH1"/>
</dbReference>
<dbReference type="SUPFAM" id="SSF51126">
    <property type="entry name" value="Pectin lyase-like"/>
    <property type="match status" value="1"/>
</dbReference>
<dbReference type="RefSeq" id="WP_012166357.1">
    <property type="nucleotide sequence ID" value="NC_009925.1"/>
</dbReference>
<dbReference type="Pfam" id="PF11924">
    <property type="entry name" value="IAT_beta"/>
    <property type="match status" value="1"/>
</dbReference>
<evidence type="ECO:0000256" key="1">
    <source>
        <dbReference type="SAM" id="MobiDB-lite"/>
    </source>
</evidence>
<keyword evidence="5" id="KW-1185">Reference proteome</keyword>
<dbReference type="Gene3D" id="2.40.160.160">
    <property type="entry name" value="Inverse autotransporter, beta-domain"/>
    <property type="match status" value="1"/>
</dbReference>
<feature type="domain" description="Inverse autotransporter beta-domain" evidence="3">
    <location>
        <begin position="213"/>
        <end position="352"/>
    </location>
</feature>
<evidence type="ECO:0000256" key="2">
    <source>
        <dbReference type="SAM" id="Phobius"/>
    </source>
</evidence>
<keyword evidence="2" id="KW-0472">Membrane</keyword>
<keyword evidence="2" id="KW-0812">Transmembrane</keyword>
<feature type="compositionally biased region" description="Polar residues" evidence="1">
    <location>
        <begin position="149"/>
        <end position="184"/>
    </location>
</feature>
<feature type="compositionally biased region" description="Low complexity" evidence="1">
    <location>
        <begin position="134"/>
        <end position="148"/>
    </location>
</feature>
<reference evidence="4 5" key="1">
    <citation type="journal article" date="2008" name="Proc. Natl. Acad. Sci. U.S.A.">
        <title>Niche adaptation and genome expansion in the chlorophyll d-producing cyanobacterium Acaryochloris marina.</title>
        <authorList>
            <person name="Swingley W.D."/>
            <person name="Chen M."/>
            <person name="Cheung P.C."/>
            <person name="Conrad A.L."/>
            <person name="Dejesa L.C."/>
            <person name="Hao J."/>
            <person name="Honchak B.M."/>
            <person name="Karbach L.E."/>
            <person name="Kurdoglu A."/>
            <person name="Lahiri S."/>
            <person name="Mastrian S.D."/>
            <person name="Miyashita H."/>
            <person name="Page L."/>
            <person name="Ramakrishna P."/>
            <person name="Satoh S."/>
            <person name="Sattley W.M."/>
            <person name="Shimada Y."/>
            <person name="Taylor H.L."/>
            <person name="Tomo T."/>
            <person name="Tsuchiya T."/>
            <person name="Wang Z.T."/>
            <person name="Raymond J."/>
            <person name="Mimuro M."/>
            <person name="Blankenship R.E."/>
            <person name="Touchman J.W."/>
        </authorList>
    </citation>
    <scope>NUCLEOTIDE SEQUENCE [LARGE SCALE GENOMIC DNA]</scope>
    <source>
        <strain evidence="5">MBIC 11017</strain>
    </source>
</reference>
<dbReference type="Gene3D" id="2.160.20.10">
    <property type="entry name" value="Single-stranded right-handed beta-helix, Pectin lyase-like"/>
    <property type="match status" value="1"/>
</dbReference>
<dbReference type="InterPro" id="IPR011050">
    <property type="entry name" value="Pectin_lyase_fold/virulence"/>
</dbReference>
<dbReference type="InterPro" id="IPR038177">
    <property type="entry name" value="IAT_beta_sf"/>
</dbReference>
<dbReference type="HOGENOM" id="CLU_249901_0_0_3"/>
<feature type="region of interest" description="Disordered" evidence="1">
    <location>
        <begin position="95"/>
        <end position="186"/>
    </location>
</feature>
<dbReference type="EMBL" id="CP000828">
    <property type="protein sequence ID" value="ABW31171.1"/>
    <property type="molecule type" value="Genomic_DNA"/>
</dbReference>
<accession>B0C654</accession>
<evidence type="ECO:0000313" key="4">
    <source>
        <dbReference type="EMBL" id="ABW31171.1"/>
    </source>
</evidence>
<dbReference type="SMART" id="SM00710">
    <property type="entry name" value="PbH1"/>
    <property type="match status" value="18"/>
</dbReference>
<name>B0C654_ACAM1</name>
<dbReference type="InterPro" id="IPR024519">
    <property type="entry name" value="IAT_beta"/>
</dbReference>
<evidence type="ECO:0000313" key="5">
    <source>
        <dbReference type="Proteomes" id="UP000000268"/>
    </source>
</evidence>
<organism evidence="4 5">
    <name type="scientific">Acaryochloris marina (strain MBIC 11017)</name>
    <dbReference type="NCBI Taxonomy" id="329726"/>
    <lineage>
        <taxon>Bacteria</taxon>
        <taxon>Bacillati</taxon>
        <taxon>Cyanobacteriota</taxon>
        <taxon>Cyanophyceae</taxon>
        <taxon>Acaryochloridales</taxon>
        <taxon>Acaryochloridaceae</taxon>
        <taxon>Acaryochloris</taxon>
    </lineage>
</organism>
<proteinExistence type="predicted"/>
<protein>
    <recommendedName>
        <fullName evidence="3">Inverse autotransporter beta-domain domain-containing protein</fullName>
    </recommendedName>
</protein>
<keyword evidence="2" id="KW-1133">Transmembrane helix</keyword>
<dbReference type="KEGG" id="amr:AM1_6239"/>
<sequence length="1477" mass="152800">MMARRTFANANFFLGVGQTIVLSLLISGIWPLTAIAEQIDLASSPSEQPLTASLPKLEATPAPITVHVTPLGDLDLTLTPTPRFLLKTSHLQPEMTLPTVEPQNNRSVLEPSTPDLLHPPRTLTEAGWTSIDQTISTSPETPSSLPSPKVTSLPLTQAESGLPQSDPSKNTPISQEEAKTSTPPAENLGIPYFVDAEFRGSTRRQFGVLNLRLPFFQDEKSFAFADVHFEAGSNETFMGNLGLAYRRVLNTSEENPWILGTHAFYDTKRSENDFQYHQGSLGVELISKKFEFRVNGYLPGSNSNVVGQRTVNGVLGIEPRANGLGTNIVQQIFTLEARERALAGFDFEAGHRHHFSDKVSLGLFGGYFFFDSSETLSIDGPMARAQLEVQDPLGMNGGLLQVGSRFRFDETRGSELEGFVRLGIPFGGPQRSEPLSLTQRLARRPIERHYEITTFAQDINRPISLTELQAAVAGQGTLSPLGPQTAAITSQVVLNPATGQPINIFFVNGDGTAGDGTQDNPLTVAQATSSITQANDVLFFLDDAGTIDTQTGLGNSLTLKTGQQALGVGTTPNFVFTVPNLGSVTVLDMGQPQLVNGANNNVLTLANNNTIDGLAFNGQNTAPRGIAAVTGATNTTIRNSSLGNFTVAGIQITPSTNTTIDNVVFNNNATDVIVNATNTTLTNVVSTNATGPAIQILNATGTTTLTNVDISNSGGDSLQFANPAGTITATNVDITNAGDNGLEITDGDGTFTFDATSSITNATNAAFNVVGGTSTITYNGTITQTNPASAINITDKTGGTTTFNGFVTANTSTAPGVNLTNNTGSTVAFNGGLDIDTTTGIGFNATNGGIVNVAATNGGTITTTGNQAGILLQNNTESINLSGLTVDSTDGPALQATNIANATVTDSTLTSTNSATNGITLNDISGVFDLSNTTVNITNPAAVGINISNVDPTMGTVRIIGLPGSSINDTGGDGVVLGNNTTVAGMNISPLAGNRGIFANNVQNVAVQDNQIVVSGDDTGGIRLQNVSGSAEIINNQIATSGNTTNTTESSAEFLTDGAHGIEIDLEDVTLTSATIAGNIITTSGTDAQGILATVLSETGAAKLGTATISGNTISTVGDGSDGIQLTVPIRGSFSNTTITAGSIDNITVAGNDISTQGNSADGINIESSIRTEFVNTTINSTLNGGRIGSVRVAGNDISTQGDFAQGINVRTSRGGTFSNTISTSGRIDSATISGNTISTQGEFADGINVSIRPDSSLGSAMISGNTVSTQEDSADGINMRVDDDSSLGSATISDNTLSTQGDFADGINVSIDDDSSLDSTTISGNIISTQGDFADGINVRVDDDSSLGSATISDNTLSTQGEDADGINVRIDDDSSLDSTTISDNTISQAGQNSVQIDNNGGNPICTTISGNLSSNPNFAGLGGNDFNLNSRSNTFQVVNLATVSTDNNNATFSFDGTLVPPGTPLAPFTNVASCP</sequence>
<dbReference type="eggNOG" id="COG3210">
    <property type="taxonomic scope" value="Bacteria"/>
</dbReference>